<dbReference type="Pfam" id="PF07883">
    <property type="entry name" value="Cupin_2"/>
    <property type="match status" value="1"/>
</dbReference>
<feature type="domain" description="Cupin type-2" evidence="1">
    <location>
        <begin position="30"/>
        <end position="89"/>
    </location>
</feature>
<dbReference type="EMBL" id="LSTO01000002">
    <property type="protein sequence ID" value="OWW18701.1"/>
    <property type="molecule type" value="Genomic_DNA"/>
</dbReference>
<dbReference type="OrthoDB" id="582598at2"/>
<dbReference type="InterPro" id="IPR011051">
    <property type="entry name" value="RmlC_Cupin_sf"/>
</dbReference>
<evidence type="ECO:0000313" key="3">
    <source>
        <dbReference type="Proteomes" id="UP000197535"/>
    </source>
</evidence>
<evidence type="ECO:0000259" key="1">
    <source>
        <dbReference type="Pfam" id="PF07883"/>
    </source>
</evidence>
<accession>A0A254T7T5</accession>
<protein>
    <recommendedName>
        <fullName evidence="1">Cupin type-2 domain-containing protein</fullName>
    </recommendedName>
</protein>
<name>A0A254T7T5_9BURK</name>
<keyword evidence="3" id="KW-1185">Reference proteome</keyword>
<dbReference type="Gene3D" id="2.60.120.10">
    <property type="entry name" value="Jelly Rolls"/>
    <property type="match status" value="1"/>
</dbReference>
<dbReference type="AlphaFoldDB" id="A0A254T7T5"/>
<comment type="caution">
    <text evidence="2">The sequence shown here is derived from an EMBL/GenBank/DDBJ whole genome shotgun (WGS) entry which is preliminary data.</text>
</comment>
<dbReference type="Proteomes" id="UP000197535">
    <property type="component" value="Unassembled WGS sequence"/>
</dbReference>
<dbReference type="InterPro" id="IPR014710">
    <property type="entry name" value="RmlC-like_jellyroll"/>
</dbReference>
<sequence>MSHVPAALLALGKLTNEAGDVTVATRENISTPLHTHPTTNYVTVTEGILYLTLDGVEQAVRPGDWCTIPANAEHAERFVEKTSVVVFWIKR</sequence>
<organism evidence="2 3">
    <name type="scientific">Noviherbaspirillum denitrificans</name>
    <dbReference type="NCBI Taxonomy" id="1968433"/>
    <lineage>
        <taxon>Bacteria</taxon>
        <taxon>Pseudomonadati</taxon>
        <taxon>Pseudomonadota</taxon>
        <taxon>Betaproteobacteria</taxon>
        <taxon>Burkholderiales</taxon>
        <taxon>Oxalobacteraceae</taxon>
        <taxon>Noviherbaspirillum</taxon>
    </lineage>
</organism>
<gene>
    <name evidence="2" type="ORF">AYR66_03760</name>
</gene>
<proteinExistence type="predicted"/>
<reference evidence="2 3" key="1">
    <citation type="submission" date="2016-02" db="EMBL/GenBank/DDBJ databases">
        <authorList>
            <person name="Wen L."/>
            <person name="He K."/>
            <person name="Yang H."/>
        </authorList>
    </citation>
    <scope>NUCLEOTIDE SEQUENCE [LARGE SCALE GENOMIC DNA]</scope>
    <source>
        <strain evidence="2 3">TSA40</strain>
    </source>
</reference>
<dbReference type="InterPro" id="IPR013096">
    <property type="entry name" value="Cupin_2"/>
</dbReference>
<dbReference type="RefSeq" id="WP_088710104.1">
    <property type="nucleotide sequence ID" value="NZ_LSTO01000002.1"/>
</dbReference>
<evidence type="ECO:0000313" key="2">
    <source>
        <dbReference type="EMBL" id="OWW18701.1"/>
    </source>
</evidence>
<dbReference type="SUPFAM" id="SSF51182">
    <property type="entry name" value="RmlC-like cupins"/>
    <property type="match status" value="1"/>
</dbReference>